<dbReference type="EMBL" id="JACVVK020000004">
    <property type="protein sequence ID" value="KAK7507353.1"/>
    <property type="molecule type" value="Genomic_DNA"/>
</dbReference>
<keyword evidence="2" id="KW-1185">Reference proteome</keyword>
<reference evidence="1 2" key="1">
    <citation type="journal article" date="2023" name="Sci. Data">
        <title>Genome assembly of the Korean intertidal mud-creeper Batillaria attramentaria.</title>
        <authorList>
            <person name="Patra A.K."/>
            <person name="Ho P.T."/>
            <person name="Jun S."/>
            <person name="Lee S.J."/>
            <person name="Kim Y."/>
            <person name="Won Y.J."/>
        </authorList>
    </citation>
    <scope>NUCLEOTIDE SEQUENCE [LARGE SCALE GENOMIC DNA]</scope>
    <source>
        <strain evidence="1">Wonlab-2016</strain>
    </source>
</reference>
<proteinExistence type="predicted"/>
<name>A0ABD0M6G5_9CAEN</name>
<dbReference type="Proteomes" id="UP001519460">
    <property type="component" value="Unassembled WGS sequence"/>
</dbReference>
<protein>
    <submittedName>
        <fullName evidence="1">Uncharacterized protein</fullName>
    </submittedName>
</protein>
<comment type="caution">
    <text evidence="1">The sequence shown here is derived from an EMBL/GenBank/DDBJ whole genome shotgun (WGS) entry which is preliminary data.</text>
</comment>
<evidence type="ECO:0000313" key="2">
    <source>
        <dbReference type="Proteomes" id="UP001519460"/>
    </source>
</evidence>
<organism evidence="1 2">
    <name type="scientific">Batillaria attramentaria</name>
    <dbReference type="NCBI Taxonomy" id="370345"/>
    <lineage>
        <taxon>Eukaryota</taxon>
        <taxon>Metazoa</taxon>
        <taxon>Spiralia</taxon>
        <taxon>Lophotrochozoa</taxon>
        <taxon>Mollusca</taxon>
        <taxon>Gastropoda</taxon>
        <taxon>Caenogastropoda</taxon>
        <taxon>Sorbeoconcha</taxon>
        <taxon>Cerithioidea</taxon>
        <taxon>Batillariidae</taxon>
        <taxon>Batillaria</taxon>
    </lineage>
</organism>
<evidence type="ECO:0000313" key="1">
    <source>
        <dbReference type="EMBL" id="KAK7507353.1"/>
    </source>
</evidence>
<dbReference type="AlphaFoldDB" id="A0ABD0M6G5"/>
<accession>A0ABD0M6G5</accession>
<gene>
    <name evidence="1" type="ORF">BaRGS_00001288</name>
</gene>
<sequence>MLSLKYYDRQSSHPIQCFEHGRSKSHLRIRRNPSSRSLGRGDNYRQHVLSFRKFIAPKAHSESILSPGLIKSGTRIRGVVGRTASRGWANCRRVRMQVTSTRKSKRGVVDKLRTR</sequence>